<accession>A0A9D4NV39</accession>
<evidence type="ECO:0000256" key="1">
    <source>
        <dbReference type="SAM" id="MobiDB-lite"/>
    </source>
</evidence>
<feature type="region of interest" description="Disordered" evidence="1">
    <location>
        <begin position="52"/>
        <end position="82"/>
    </location>
</feature>
<feature type="compositionally biased region" description="Basic and acidic residues" evidence="1">
    <location>
        <begin position="1000"/>
        <end position="1013"/>
    </location>
</feature>
<feature type="region of interest" description="Disordered" evidence="1">
    <location>
        <begin position="1033"/>
        <end position="1067"/>
    </location>
</feature>
<feature type="compositionally biased region" description="Polar residues" evidence="1">
    <location>
        <begin position="1099"/>
        <end position="1110"/>
    </location>
</feature>
<comment type="caution">
    <text evidence="2">The sequence shown here is derived from an EMBL/GenBank/DDBJ whole genome shotgun (WGS) entry which is preliminary data.</text>
</comment>
<feature type="compositionally biased region" description="Basic and acidic residues" evidence="1">
    <location>
        <begin position="1033"/>
        <end position="1042"/>
    </location>
</feature>
<sequence length="1193" mass="135078">MVNGDEDSISSNNHDELDVNIERRNVSKKILIKGRKVKRLTKNFNELDESDEEFFNSSDGKKPIISKSHNQSDNSSEKSDDSKTFGLKFHNKLLNTGKILSHWNDNPQKIIVDMKLLERTNKIIQKIATVGLDNPSSLNNDGQNFESKPLERWSSSIESGHETDSTSKTNPIVEEKLARIQQVETQIAKSELPKVETIFYDKENCSIPNAEKDMEKSKEIFDKTLATNDTAQALINFSNITNSWLSGLSSATKIVGEATKTAASTTMNHAAKQLVNAQNIILTNAANNQPTSHTSSIEPDSTIADDWSNDWDDEPIVLAKKSQPLSNETTIPLSETKEIPEIGSLCNNESVPFLCICPPYIPNSNDSSVKEEPLDGWDDNYDIEQTKIPESNENEDVKSINDGWDHWEDDETSENVESFSKDLKSKTNDHETQSSLIKDDVDEIGAFTEDQSPAEIKFFDQISCPSEIPPFESADDQWENNDCDIDSSDEIILNSLPSAVNNPMLQQIGQDLELKSDNQFKMIMELLKNTDWEYQKNPIEDRNESFIAKEQNEIVDGWDDWEDKEIETQITDEQPNSSEIGHHCQSIEQKSNPIDWSIDLNSNDMLTKESELNVQEIVTNHDKNQIVQIDESISDEKISTDFDLQLESENLECNTISAATLSDLDAFKEKITTVIDNISEPRVLPSSTPSFDEMAVETTAEKIPLDQINDDELQIKNEEKIEINPDVGSIYNEDDPDINNSNSRQEDDQEKNDWCEKNIDNQIELEINNDQVTETNLKFIPLDEKQSFSREDSSCVEQSSMIEKNVQNENSKSNDWDDDAWNDNWNDNETNIVTISQPDQFEDSITEKSSTEQIDSVKTFAETQKIDSVVLILPKSNESSSHKIVKKSDPIFDDMQCGWDDWGDESQVDHDVLLKIEEKTKTSDVLECEAVSNVQMEQDNRKDVEKPKVESIVKNEESTIKAESAVLILPKPKEISSKHHKVVKKSQPKFEEDQDNDWDDWTKKDSVVETKPLKTHSKIDRLLAKSKPKFNLVDRFDSDSKQQNKSKPKFAKINDDDDAWDDDEQDWTKRSNTKKTVATKFENNKSSQNSMATAIMAPSSISSKQYHQLHNQVQSNSYHSNSSQQQPSSSGDFRSAIKTAAVATVSHAVRNWSFNPVSIFDSVVDNLSNVVGVPSAEEMATMMRKQNQQPKNG</sequence>
<protein>
    <submittedName>
        <fullName evidence="2">Uncharacterized protein</fullName>
    </submittedName>
</protein>
<feature type="region of interest" description="Disordered" evidence="1">
    <location>
        <begin position="1"/>
        <end position="20"/>
    </location>
</feature>
<dbReference type="Proteomes" id="UP000828236">
    <property type="component" value="Unassembled WGS sequence"/>
</dbReference>
<reference evidence="2" key="2">
    <citation type="journal article" date="2021" name="World Allergy Organ. J.">
        <title>Chromosome-level assembly of Dermatophagoides farinae genome and transcriptome reveals two novel allergens Der f 37 and Der f 39.</title>
        <authorList>
            <person name="Chen J."/>
            <person name="Cai Z."/>
            <person name="Fan D."/>
            <person name="Hu J."/>
            <person name="Hou Y."/>
            <person name="He Y."/>
            <person name="Zhang Z."/>
            <person name="Zhao Z."/>
            <person name="Gao P."/>
            <person name="Hu W."/>
            <person name="Sun J."/>
            <person name="Li J."/>
            <person name="Ji K."/>
        </authorList>
    </citation>
    <scope>NUCLEOTIDE SEQUENCE</scope>
    <source>
        <strain evidence="2">JKM2019</strain>
    </source>
</reference>
<feature type="region of interest" description="Disordered" evidence="1">
    <location>
        <begin position="134"/>
        <end position="169"/>
    </location>
</feature>
<feature type="compositionally biased region" description="Low complexity" evidence="1">
    <location>
        <begin position="1111"/>
        <end position="1130"/>
    </location>
</feature>
<feature type="compositionally biased region" description="Basic residues" evidence="1">
    <location>
        <begin position="978"/>
        <end position="987"/>
    </location>
</feature>
<feature type="compositionally biased region" description="Polar residues" evidence="1">
    <location>
        <begin position="134"/>
        <end position="146"/>
    </location>
</feature>
<feature type="region of interest" description="Disordered" evidence="1">
    <location>
        <begin position="978"/>
        <end position="1013"/>
    </location>
</feature>
<proteinExistence type="predicted"/>
<gene>
    <name evidence="2" type="ORF">HUG17_2720</name>
</gene>
<feature type="compositionally biased region" description="Acidic residues" evidence="1">
    <location>
        <begin position="1055"/>
        <end position="1065"/>
    </location>
</feature>
<feature type="region of interest" description="Disordered" evidence="1">
    <location>
        <begin position="724"/>
        <end position="752"/>
    </location>
</feature>
<dbReference type="AlphaFoldDB" id="A0A9D4NV39"/>
<organism evidence="2">
    <name type="scientific">Dermatophagoides farinae</name>
    <name type="common">American house dust mite</name>
    <dbReference type="NCBI Taxonomy" id="6954"/>
    <lineage>
        <taxon>Eukaryota</taxon>
        <taxon>Metazoa</taxon>
        <taxon>Ecdysozoa</taxon>
        <taxon>Arthropoda</taxon>
        <taxon>Chelicerata</taxon>
        <taxon>Arachnida</taxon>
        <taxon>Acari</taxon>
        <taxon>Acariformes</taxon>
        <taxon>Sarcoptiformes</taxon>
        <taxon>Astigmata</taxon>
        <taxon>Psoroptidia</taxon>
        <taxon>Analgoidea</taxon>
        <taxon>Pyroglyphidae</taxon>
        <taxon>Dermatophagoidinae</taxon>
        <taxon>Dermatophagoides</taxon>
    </lineage>
</organism>
<dbReference type="EMBL" id="SDOV01000007">
    <property type="protein sequence ID" value="KAH7638687.1"/>
    <property type="molecule type" value="Genomic_DNA"/>
</dbReference>
<feature type="region of interest" description="Disordered" evidence="1">
    <location>
        <begin position="404"/>
        <end position="434"/>
    </location>
</feature>
<feature type="compositionally biased region" description="Basic and acidic residues" evidence="1">
    <location>
        <begin position="419"/>
        <end position="432"/>
    </location>
</feature>
<feature type="region of interest" description="Disordered" evidence="1">
    <location>
        <begin position="1095"/>
        <end position="1133"/>
    </location>
</feature>
<reference evidence="2" key="1">
    <citation type="submission" date="2020-06" db="EMBL/GenBank/DDBJ databases">
        <authorList>
            <person name="Ji K."/>
            <person name="Li J."/>
        </authorList>
    </citation>
    <scope>NUCLEOTIDE SEQUENCE</scope>
    <source>
        <strain evidence="2">JKM2019</strain>
        <tissue evidence="2">Whole body</tissue>
    </source>
</reference>
<name>A0A9D4NV39_DERFA</name>
<evidence type="ECO:0000313" key="2">
    <source>
        <dbReference type="EMBL" id="KAH7638687.1"/>
    </source>
</evidence>